<dbReference type="EMBL" id="BGZK01000560">
    <property type="protein sequence ID" value="GBP50197.1"/>
    <property type="molecule type" value="Genomic_DNA"/>
</dbReference>
<dbReference type="AlphaFoldDB" id="A0A4C1WJ63"/>
<accession>A0A4C1WJ63</accession>
<evidence type="ECO:0000313" key="2">
    <source>
        <dbReference type="Proteomes" id="UP000299102"/>
    </source>
</evidence>
<sequence>MHLSSANPKIPNACGGCKGKHQLPDLCERREVYGSRRDFRNLSFQSYLILQESIIKAFIFASTKFYVLRNLRILCSSGSHGQQAGALPKSAVELSDAARGLLLRLLERDPQRRLRSVRQLQQTAFYMGYKFDDVRVLKIIPRSILESYFPDGPPQVVAANDNVDTDAAFISFDQATIV</sequence>
<proteinExistence type="predicted"/>
<dbReference type="OrthoDB" id="3205605at2759"/>
<protein>
    <submittedName>
        <fullName evidence="1">Uncharacterized protein</fullName>
    </submittedName>
</protein>
<comment type="caution">
    <text evidence="1">The sequence shown here is derived from an EMBL/GenBank/DDBJ whole genome shotgun (WGS) entry which is preliminary data.</text>
</comment>
<dbReference type="STRING" id="151549.A0A4C1WJ63"/>
<evidence type="ECO:0000313" key="1">
    <source>
        <dbReference type="EMBL" id="GBP50197.1"/>
    </source>
</evidence>
<name>A0A4C1WJ63_EUMVA</name>
<dbReference type="Proteomes" id="UP000299102">
    <property type="component" value="Unassembled WGS sequence"/>
</dbReference>
<keyword evidence="2" id="KW-1185">Reference proteome</keyword>
<reference evidence="1 2" key="1">
    <citation type="journal article" date="2019" name="Commun. Biol.">
        <title>The bagworm genome reveals a unique fibroin gene that provides high tensile strength.</title>
        <authorList>
            <person name="Kono N."/>
            <person name="Nakamura H."/>
            <person name="Ohtoshi R."/>
            <person name="Tomita M."/>
            <person name="Numata K."/>
            <person name="Arakawa K."/>
        </authorList>
    </citation>
    <scope>NUCLEOTIDE SEQUENCE [LARGE SCALE GENOMIC DNA]</scope>
</reference>
<gene>
    <name evidence="1" type="ORF">EVAR_97199_1</name>
</gene>
<organism evidence="1 2">
    <name type="scientific">Eumeta variegata</name>
    <name type="common">Bagworm moth</name>
    <name type="synonym">Eumeta japonica</name>
    <dbReference type="NCBI Taxonomy" id="151549"/>
    <lineage>
        <taxon>Eukaryota</taxon>
        <taxon>Metazoa</taxon>
        <taxon>Ecdysozoa</taxon>
        <taxon>Arthropoda</taxon>
        <taxon>Hexapoda</taxon>
        <taxon>Insecta</taxon>
        <taxon>Pterygota</taxon>
        <taxon>Neoptera</taxon>
        <taxon>Endopterygota</taxon>
        <taxon>Lepidoptera</taxon>
        <taxon>Glossata</taxon>
        <taxon>Ditrysia</taxon>
        <taxon>Tineoidea</taxon>
        <taxon>Psychidae</taxon>
        <taxon>Oiketicinae</taxon>
        <taxon>Eumeta</taxon>
    </lineage>
</organism>